<gene>
    <name evidence="1" type="ORF">ACFR9S_13825</name>
</gene>
<evidence type="ECO:0000313" key="1">
    <source>
        <dbReference type="EMBL" id="MFD1527360.1"/>
    </source>
</evidence>
<name>A0ABD6BBG3_9EURY</name>
<keyword evidence="2" id="KW-1185">Reference proteome</keyword>
<protein>
    <submittedName>
        <fullName evidence="1">ArsR family transcriptional regulator</fullName>
    </submittedName>
</protein>
<dbReference type="SUPFAM" id="SSF46785">
    <property type="entry name" value="Winged helix' DNA-binding domain"/>
    <property type="match status" value="1"/>
</dbReference>
<accession>A0ABD6BBG3</accession>
<comment type="caution">
    <text evidence="1">The sequence shown here is derived from an EMBL/GenBank/DDBJ whole genome shotgun (WGS) entry which is preliminary data.</text>
</comment>
<evidence type="ECO:0000313" key="2">
    <source>
        <dbReference type="Proteomes" id="UP001597111"/>
    </source>
</evidence>
<dbReference type="Gene3D" id="1.10.10.10">
    <property type="entry name" value="Winged helix-like DNA-binding domain superfamily/Winged helix DNA-binding domain"/>
    <property type="match status" value="1"/>
</dbReference>
<sequence>MTIWDDRILEYIEEEGSASPKQLEDSGYFDVTKPHLSRRLRKLADKGFLQDLGNGVYIMSERGEAYLNEELDASELEENGDGDSPATA</sequence>
<dbReference type="InterPro" id="IPR036388">
    <property type="entry name" value="WH-like_DNA-bd_sf"/>
</dbReference>
<dbReference type="EMBL" id="JBHUDH010000187">
    <property type="protein sequence ID" value="MFD1527360.1"/>
    <property type="molecule type" value="Genomic_DNA"/>
</dbReference>
<reference evidence="1 2" key="1">
    <citation type="journal article" date="2019" name="Int. J. Syst. Evol. Microbiol.">
        <title>The Global Catalogue of Microorganisms (GCM) 10K type strain sequencing project: providing services to taxonomists for standard genome sequencing and annotation.</title>
        <authorList>
            <consortium name="The Broad Institute Genomics Platform"/>
            <consortium name="The Broad Institute Genome Sequencing Center for Infectious Disease"/>
            <person name="Wu L."/>
            <person name="Ma J."/>
        </authorList>
    </citation>
    <scope>NUCLEOTIDE SEQUENCE [LARGE SCALE GENOMIC DNA]</scope>
    <source>
        <strain evidence="1 2">CGMCC 1.12285</strain>
    </source>
</reference>
<dbReference type="InterPro" id="IPR036390">
    <property type="entry name" value="WH_DNA-bd_sf"/>
</dbReference>
<dbReference type="Proteomes" id="UP001597111">
    <property type="component" value="Unassembled WGS sequence"/>
</dbReference>
<organism evidence="1 2">
    <name type="scientific">Halolamina salina</name>
    <dbReference type="NCBI Taxonomy" id="1220023"/>
    <lineage>
        <taxon>Archaea</taxon>
        <taxon>Methanobacteriati</taxon>
        <taxon>Methanobacteriota</taxon>
        <taxon>Stenosarchaea group</taxon>
        <taxon>Halobacteria</taxon>
        <taxon>Halobacteriales</taxon>
        <taxon>Haloferacaceae</taxon>
    </lineage>
</organism>
<dbReference type="AlphaFoldDB" id="A0ABD6BBG3"/>
<proteinExistence type="predicted"/>
<dbReference type="RefSeq" id="WP_379730514.1">
    <property type="nucleotide sequence ID" value="NZ_JBHSWZ010000006.1"/>
</dbReference>